<dbReference type="GO" id="GO:0016158">
    <property type="term" value="F:inositol hexakisphosphate 3-phosphatase activity"/>
    <property type="evidence" value="ECO:0007669"/>
    <property type="project" value="InterPro"/>
</dbReference>
<gene>
    <name evidence="3" type="ORF">ABZP26_04575</name>
</gene>
<dbReference type="InterPro" id="IPR003431">
    <property type="entry name" value="B-propeller_Phytase"/>
</dbReference>
<sequence>MNFKLNTISAVLVSALLMTAVSGCTSNDDTQNNAAVAKKTYIEKTDIETKLFGPQQNMQGSQAAALGNNQWLMASESQGLLLADNEKSSVLLAGNFESISLKQLSAQQFLLASLDKSQDNVAIFKLIKNGRTWQLNELTRISPPQAQPDTVCLFKNSNTKTVSAFVPDVRGLISETVIYDLATNQAKNIAVREFSAVTEASGCAVNDDTKTLYVGEADLGVWAINADAESDANKQPVALVQPYGELNSEIGALSISQDGTLWLSATDGNVVYAYQAQTDKLSQWLLAGEHTIESVAASFINDSQAQLVLIDDETGAYIQANVNYTAQTATSQNNVAMTHLHASAQTTPVAAFGDAADDPAIWINEQDAKKSLILGTDKRRGLMVYDLAGSKVQSLNVGRLNNVDVRQHQDINNQTHTWITASNRTLNSISVFTVDGDNQVNHVTEIATNLPEIYGMCMYSSESGHYVFVNDKSGLFQQYKLTGEQSNLSGELVREFTLPSQPEGCSADDNLGQLFAGEEDAGIWYIGAEPTAGNKAVKLQSVNEQLVADVEGMEIYHANDARYLVVSSQGDNSYVLYKISDDKEPSLSFAGKFNVIANLDKGIDGVGETDGLTVTATALPGYPEGMLIVQDGYNRMPLQPQNFKIIDWREVKKAIR</sequence>
<dbReference type="PROSITE" id="PS51257">
    <property type="entry name" value="PROKAR_LIPOPROTEIN"/>
    <property type="match status" value="1"/>
</dbReference>
<evidence type="ECO:0000259" key="2">
    <source>
        <dbReference type="PROSITE" id="PS51662"/>
    </source>
</evidence>
<feature type="domain" description="BPP" evidence="2">
    <location>
        <begin position="5"/>
        <end position="329"/>
    </location>
</feature>
<evidence type="ECO:0000313" key="3">
    <source>
        <dbReference type="EMBL" id="XDH88467.1"/>
    </source>
</evidence>
<dbReference type="SUPFAM" id="SSF50956">
    <property type="entry name" value="Thermostable phytase (3-phytase)"/>
    <property type="match status" value="2"/>
</dbReference>
<dbReference type="RefSeq" id="WP_368485409.1">
    <property type="nucleotide sequence ID" value="NZ_CP162514.1"/>
</dbReference>
<proteinExistence type="predicted"/>
<feature type="chain" id="PRO_5044231306" evidence="1">
    <location>
        <begin position="24"/>
        <end position="656"/>
    </location>
</feature>
<organism evidence="3">
    <name type="scientific">Pseudoalteromonas sp. SD03</name>
    <dbReference type="NCBI Taxonomy" id="3231719"/>
    <lineage>
        <taxon>Bacteria</taxon>
        <taxon>Pseudomonadati</taxon>
        <taxon>Pseudomonadota</taxon>
        <taxon>Gammaproteobacteria</taxon>
        <taxon>Alteromonadales</taxon>
        <taxon>Pseudoalteromonadaceae</taxon>
        <taxon>Pseudoalteromonas</taxon>
    </lineage>
</organism>
<evidence type="ECO:0000256" key="1">
    <source>
        <dbReference type="SAM" id="SignalP"/>
    </source>
</evidence>
<accession>A0AB39AT36</accession>
<feature type="signal peptide" evidence="1">
    <location>
        <begin position="1"/>
        <end position="23"/>
    </location>
</feature>
<protein>
    <submittedName>
        <fullName evidence="3">Phytase</fullName>
    </submittedName>
</protein>
<name>A0AB39AT36_9GAMM</name>
<dbReference type="PROSITE" id="PS51662">
    <property type="entry name" value="BP_PHYTASE"/>
    <property type="match status" value="2"/>
</dbReference>
<dbReference type="EMBL" id="CP162514">
    <property type="protein sequence ID" value="XDH88467.1"/>
    <property type="molecule type" value="Genomic_DNA"/>
</dbReference>
<feature type="domain" description="BPP" evidence="2">
    <location>
        <begin position="330"/>
        <end position="655"/>
    </location>
</feature>
<dbReference type="Gene3D" id="2.120.10.30">
    <property type="entry name" value="TolB, C-terminal domain"/>
    <property type="match status" value="2"/>
</dbReference>
<dbReference type="InterPro" id="IPR011042">
    <property type="entry name" value="6-blade_b-propeller_TolB-like"/>
</dbReference>
<dbReference type="Pfam" id="PF02333">
    <property type="entry name" value="Phytase"/>
    <property type="match status" value="2"/>
</dbReference>
<dbReference type="AlphaFoldDB" id="A0AB39AT36"/>
<reference evidence="3" key="1">
    <citation type="submission" date="2024-07" db="EMBL/GenBank/DDBJ databases">
        <authorList>
            <person name="Jiang Y."/>
            <person name="Qin Q."/>
        </authorList>
    </citation>
    <scope>NUCLEOTIDE SEQUENCE</scope>
    <source>
        <strain evidence="3">SD03</strain>
    </source>
</reference>
<keyword evidence="1" id="KW-0732">Signal</keyword>